<evidence type="ECO:0000256" key="9">
    <source>
        <dbReference type="SAM" id="MobiDB-lite"/>
    </source>
</evidence>
<feature type="compositionally biased region" description="Low complexity" evidence="9">
    <location>
        <begin position="1745"/>
        <end position="1757"/>
    </location>
</feature>
<keyword evidence="8" id="KW-0675">Receptor</keyword>
<evidence type="ECO:0000313" key="13">
    <source>
        <dbReference type="RefSeq" id="XP_031386679.1"/>
    </source>
</evidence>
<feature type="region of interest" description="Disordered" evidence="9">
    <location>
        <begin position="1387"/>
        <end position="1437"/>
    </location>
</feature>
<feature type="compositionally biased region" description="Basic residues" evidence="9">
    <location>
        <begin position="1226"/>
        <end position="1241"/>
    </location>
</feature>
<feature type="compositionally biased region" description="Basic and acidic residues" evidence="9">
    <location>
        <begin position="662"/>
        <end position="675"/>
    </location>
</feature>
<reference evidence="12" key="1">
    <citation type="journal article" date="2020" name="Plant Biotechnol. J.">
        <title>The pomegranate (Punica granatum L.) draft genome dissects genetic divergence between soft- and hard-seeded cultivars.</title>
        <authorList>
            <person name="Luo X."/>
            <person name="Li H."/>
            <person name="Wu Z."/>
            <person name="Yao W."/>
            <person name="Zhao P."/>
            <person name="Cao D."/>
            <person name="Yu H."/>
            <person name="Li K."/>
            <person name="Poudel K."/>
            <person name="Zhao D."/>
            <person name="Zhang F."/>
            <person name="Xia X."/>
            <person name="Chen L."/>
            <person name="Wang Q."/>
            <person name="Jing D."/>
            <person name="Cao S."/>
        </authorList>
    </citation>
    <scope>NUCLEOTIDE SEQUENCE [LARGE SCALE GENOMIC DNA]</scope>
    <source>
        <strain evidence="12">cv. Tunisia</strain>
    </source>
</reference>
<feature type="compositionally biased region" description="Polar residues" evidence="9">
    <location>
        <begin position="1500"/>
        <end position="1512"/>
    </location>
</feature>
<dbReference type="OrthoDB" id="8948968at2759"/>
<feature type="region of interest" description="Disordered" evidence="9">
    <location>
        <begin position="933"/>
        <end position="953"/>
    </location>
</feature>
<feature type="compositionally biased region" description="Basic and acidic residues" evidence="9">
    <location>
        <begin position="2048"/>
        <end position="2069"/>
    </location>
</feature>
<dbReference type="Pfam" id="PF12819">
    <property type="entry name" value="Malectin_like"/>
    <property type="match status" value="1"/>
</dbReference>
<feature type="region of interest" description="Disordered" evidence="9">
    <location>
        <begin position="828"/>
        <end position="865"/>
    </location>
</feature>
<feature type="region of interest" description="Disordered" evidence="9">
    <location>
        <begin position="1743"/>
        <end position="1776"/>
    </location>
</feature>
<feature type="compositionally biased region" description="Polar residues" evidence="9">
    <location>
        <begin position="556"/>
        <end position="565"/>
    </location>
</feature>
<feature type="compositionally biased region" description="Polar residues" evidence="9">
    <location>
        <begin position="1598"/>
        <end position="1610"/>
    </location>
</feature>
<feature type="region of interest" description="Disordered" evidence="9">
    <location>
        <begin position="1453"/>
        <end position="1474"/>
    </location>
</feature>
<dbReference type="FunFam" id="3.80.10.10:FF:000129">
    <property type="entry name" value="Leucine-rich repeat receptor-like kinase"/>
    <property type="match status" value="1"/>
</dbReference>
<feature type="region of interest" description="Disordered" evidence="9">
    <location>
        <begin position="1794"/>
        <end position="1818"/>
    </location>
</feature>
<keyword evidence="3" id="KW-0812">Transmembrane</keyword>
<dbReference type="PANTHER" id="PTHR45631:SF206">
    <property type="entry name" value="PROTEIN KINASE DOMAIN-CONTAINING PROTEIN"/>
    <property type="match status" value="1"/>
</dbReference>
<feature type="region of interest" description="Disordered" evidence="9">
    <location>
        <begin position="1842"/>
        <end position="1873"/>
    </location>
</feature>
<feature type="compositionally biased region" description="Polar residues" evidence="9">
    <location>
        <begin position="828"/>
        <end position="837"/>
    </location>
</feature>
<comment type="subcellular location">
    <subcellularLocation>
        <location evidence="1">Membrane</location>
        <topology evidence="1">Single-pass membrane protein</topology>
    </subcellularLocation>
</comment>
<dbReference type="GO" id="GO:0016020">
    <property type="term" value="C:membrane"/>
    <property type="evidence" value="ECO:0007669"/>
    <property type="project" value="UniProtKB-SubCell"/>
</dbReference>
<feature type="region of interest" description="Disordered" evidence="9">
    <location>
        <begin position="1892"/>
        <end position="1915"/>
    </location>
</feature>
<evidence type="ECO:0000256" key="10">
    <source>
        <dbReference type="SAM" id="SignalP"/>
    </source>
</evidence>
<evidence type="ECO:0000256" key="1">
    <source>
        <dbReference type="ARBA" id="ARBA00004167"/>
    </source>
</evidence>
<feature type="compositionally biased region" description="Polar residues" evidence="9">
    <location>
        <begin position="572"/>
        <end position="588"/>
    </location>
</feature>
<sequence>MQITRLLLFWFVVLWTFSATGMLVVGQDPKHPGFISIDCGASKPSTDPVLQLYYQTDDGFIDSGENRQVTGDFTNGEVIRPTAETLRAFPIGTRNCYTIRPITETDEDSRKYLIRASFLYGNYDNQNRTPTFDLHIGVTFWVTVRLPNLYTHVHKEVIHVVPPTSDAIQVCLVNTGNGTPLISSLELRQLSNATYLTDVHFPTLALHKRLNIGSTKYLLYRHPCDVYDRIWSRDDKNYGADKVFLSWNGSSDPSLNRTNDPYKVPTGVLDTWAAGLESTFKFEQNWGANMAAPSKWIVYFHFAELMNKTSQRKFTIYSNNKVVETIDLNYLEPVTVCTHQFTSDTGLQFQFVTSGSSSPPILNALELYRLLDISTAPTNIDDVTAMNVIKKTYSVRKESWQGDPCVPTNFTWDGVNCSTESPPRIISLNLISSGLKGQIADSLANLTALVSLNLSHNQLSGSVPGFLAELTNLKHLDLSGNDLSGSVPKNLRTKADDGTLDLRLDGNPKLCKSSSCGLSKKTKYIIIGTVLLVAVGSASAVWSWTTHWKKENAQISQGVESQGQEFQDVESNKTTSKPEGQGTPTKSTGEYEENNKEEDRSSLKEGDEQYKKLSQEVSSLKKMLTKQVTMWSQVPRFMGQMKTIIGGMSGQPADAVFPQQHDSQHCRLDKRQQRDGDDENEKDSGQNDAQTSNELGRELTPVKEYEKSHKRKQDGSGVNPHATKTTEAYRQARSQEDNYLATQESVAQKQGKATGRKKKGLIHWMNWLRRHGFISALAGSSETAHLSEEQYKQLSLSSLKEKLTEYVTMWPQVEQLMDEITVSMEALSEQSADTVFPQQLQSQQQRPGQREQKGGDDEDGEDHGQDDAQMAVSMTTMSGQPTAAVFPQQHYSRQRRPIQHRLRGGDNEAEEYHGQDDAQMVVLSFFSLSATEQAEGFRDNNPATQEDNSPATQELVSRTWAKALGRNKKGIIHWMNCLCRLGSVSGLVDPSGMAPQQHHSRQRRPIQHRPSGGDNEAEEYRGQDYSQMSKELGSEPTPVEVYGKNYKKKEDGSGVNPHATEMTASSNAMSQEDNGPATQEFVSRTLVNAVERNMKGILRWMNCLCRLDSISGLVDPSGMAQLSNQYYEQLTQGVSSLKKMLTEHENKWANVPQLMAQMTTSTTAISGQPHNAAILKQHRSWQHRTDQRQWRGGDDEGEENHGHDDTQMDASMAAMPGLPADVVSPHPHHSRQQRLNQRQKRGGNYEDAEDHGQDNAQMSRELEEEPTVVEMHDINDKRKDDAEIIETDQQTRSQEDNSPATQQSKAQMWANPAGRNKKGRLQWMNWLCRQSSINALAGPFGTAQMSDEQFDQLNQEVSSFEKMLTEQVNVWSQVPEFMAQMTASIRTMSSRPANDVSLQQHHTRQRRPNQRQQKDRNDEGEEDHEQDDAQTATSKAAMSGGLADVVFLQQHHSQQCHLNQHQQKGGDDEDEEGQGLDNYEMAASIGAMSGQPAGVVFPQQHRSQQCHPNQRQQRGRDDEVEEDRGLDDAHIATSMVAMLGQPTDAVFLQQYHSQQRRPNQRQQRGEVAEDKEDRGQGAEMAASIADMFGRPADVFSQLHHSQQCRPNQPLQRGGNVGDVKDHGQDAAQTATSMAVMSSQLADAVFPQQRHPNQRQQRGGDEEKEEGHGQDDTQMAVSITDMLGRPTDVDFLQQHHSQQRHPNQRQQRGEVAEDKEDRGEDDADMAASIANMLGRPADVVFSQLHQSQQHRPNQRQQRVGNVEDAKNHGQDHAQMAASMAAMSGELADAVFLQQHHSQQRRPNQRQQRGGDDEEEEYHGQDHAQMAVSMAAMFGQPTNVVFPQQHHSQQRHPNQRQQRSGDEHEEDRGQDDAQMAASTEAMLGQAADVVFPQQHHSQQRYPNQRQQRGGDDEFEEDRGLDDAQIAASMVAMLGQPTDVVFSQLHNSQQCRPNQRRQRGEYDRDAEDHGQDNAQMVASMAAMLGGSADVVFLQQHYFQQRHSNQRQQRGEVAEDKEDCGQDDADMAASIADMLGRPADVVFSQLHHSQQRRPDQRQQRGENVGEAKDHGQDDAQAATSMVTMSGRLADVVFSQQYHSQQRRLNQRQQGSGDDEDEQDRGKDVSRTTASMVAMSGRTADDVFLQQQHSQTHRSDQSQQRGGENEDEEDHGQDDVKWSKDG</sequence>
<feature type="region of interest" description="Disordered" evidence="9">
    <location>
        <begin position="990"/>
        <end position="1018"/>
    </location>
</feature>
<keyword evidence="6" id="KW-1133">Transmembrane helix</keyword>
<feature type="compositionally biased region" description="Basic and acidic residues" evidence="9">
    <location>
        <begin position="1857"/>
        <end position="1869"/>
    </location>
</feature>
<feature type="region of interest" description="Disordered" evidence="9">
    <location>
        <begin position="556"/>
        <end position="610"/>
    </location>
</feature>
<keyword evidence="7" id="KW-0472">Membrane</keyword>
<feature type="compositionally biased region" description="Basic and acidic residues" evidence="9">
    <location>
        <begin position="1270"/>
        <end position="1282"/>
    </location>
</feature>
<feature type="region of interest" description="Disordered" evidence="9">
    <location>
        <begin position="1047"/>
        <end position="1075"/>
    </location>
</feature>
<feature type="region of interest" description="Disordered" evidence="9">
    <location>
        <begin position="1499"/>
        <end position="1524"/>
    </location>
</feature>
<evidence type="ECO:0000256" key="2">
    <source>
        <dbReference type="ARBA" id="ARBA00022614"/>
    </source>
</evidence>
<feature type="region of interest" description="Disordered" evidence="9">
    <location>
        <begin position="2042"/>
        <end position="2177"/>
    </location>
</feature>
<feature type="compositionally biased region" description="Basic and acidic residues" evidence="9">
    <location>
        <begin position="1706"/>
        <end position="1717"/>
    </location>
</feature>
<feature type="signal peptide" evidence="10">
    <location>
        <begin position="1"/>
        <end position="26"/>
    </location>
</feature>
<dbReference type="GeneID" id="116200111"/>
<evidence type="ECO:0000313" key="12">
    <source>
        <dbReference type="Proteomes" id="UP000515151"/>
    </source>
</evidence>
<feature type="domain" description="Malectin-like" evidence="11">
    <location>
        <begin position="37"/>
        <end position="369"/>
    </location>
</feature>
<dbReference type="Proteomes" id="UP000515151">
    <property type="component" value="Chromosome 3"/>
</dbReference>
<keyword evidence="4 10" id="KW-0732">Signal</keyword>
<dbReference type="SUPFAM" id="SSF52058">
    <property type="entry name" value="L domain-like"/>
    <property type="match status" value="1"/>
</dbReference>
<dbReference type="Gene3D" id="3.80.10.10">
    <property type="entry name" value="Ribonuclease Inhibitor"/>
    <property type="match status" value="1"/>
</dbReference>
<name>A0A6P8CXE5_PUNGR</name>
<keyword evidence="2" id="KW-0433">Leucine-rich repeat</keyword>
<evidence type="ECO:0000256" key="8">
    <source>
        <dbReference type="ARBA" id="ARBA00023170"/>
    </source>
</evidence>
<feature type="region of interest" description="Disordered" evidence="9">
    <location>
        <begin position="1693"/>
        <end position="1721"/>
    </location>
</feature>
<accession>A0A6P8CXE5</accession>
<feature type="compositionally biased region" description="Basic and acidic residues" evidence="9">
    <location>
        <begin position="2168"/>
        <end position="2177"/>
    </location>
</feature>
<feature type="compositionally biased region" description="Basic and acidic residues" evidence="9">
    <location>
        <begin position="1657"/>
        <end position="1670"/>
    </location>
</feature>
<evidence type="ECO:0000256" key="4">
    <source>
        <dbReference type="ARBA" id="ARBA00022729"/>
    </source>
</evidence>
<feature type="compositionally biased region" description="Polar residues" evidence="9">
    <location>
        <begin position="1062"/>
        <end position="1075"/>
    </location>
</feature>
<feature type="compositionally biased region" description="Basic and acidic residues" evidence="9">
    <location>
        <begin position="695"/>
        <end position="707"/>
    </location>
</feature>
<dbReference type="InterPro" id="IPR032675">
    <property type="entry name" value="LRR_dom_sf"/>
</dbReference>
<feature type="compositionally biased region" description="Acidic residues" evidence="9">
    <location>
        <begin position="1418"/>
        <end position="1428"/>
    </location>
</feature>
<reference evidence="13" key="2">
    <citation type="submission" date="2025-08" db="UniProtKB">
        <authorList>
            <consortium name="RefSeq"/>
        </authorList>
    </citation>
    <scope>IDENTIFICATION</scope>
    <source>
        <tissue evidence="13">Leaf</tissue>
    </source>
</reference>
<feature type="chain" id="PRO_5027820935" evidence="10">
    <location>
        <begin position="27"/>
        <end position="2177"/>
    </location>
</feature>
<dbReference type="RefSeq" id="XP_031386679.1">
    <property type="nucleotide sequence ID" value="XM_031530819.1"/>
</dbReference>
<dbReference type="InterPro" id="IPR025875">
    <property type="entry name" value="Leu-rich_rpt_4"/>
</dbReference>
<feature type="compositionally biased region" description="Polar residues" evidence="9">
    <location>
        <begin position="1387"/>
        <end position="1400"/>
    </location>
</feature>
<feature type="region of interest" description="Disordered" evidence="9">
    <location>
        <begin position="1598"/>
        <end position="1674"/>
    </location>
</feature>
<feature type="region of interest" description="Disordered" evidence="9">
    <location>
        <begin position="1943"/>
        <end position="1965"/>
    </location>
</feature>
<dbReference type="PANTHER" id="PTHR45631">
    <property type="entry name" value="OS07G0107800 PROTEIN-RELATED"/>
    <property type="match status" value="1"/>
</dbReference>
<organism evidence="12 13">
    <name type="scientific">Punica granatum</name>
    <name type="common">Pomegranate</name>
    <dbReference type="NCBI Taxonomy" id="22663"/>
    <lineage>
        <taxon>Eukaryota</taxon>
        <taxon>Viridiplantae</taxon>
        <taxon>Streptophyta</taxon>
        <taxon>Embryophyta</taxon>
        <taxon>Tracheophyta</taxon>
        <taxon>Spermatophyta</taxon>
        <taxon>Magnoliopsida</taxon>
        <taxon>eudicotyledons</taxon>
        <taxon>Gunneridae</taxon>
        <taxon>Pentapetalae</taxon>
        <taxon>rosids</taxon>
        <taxon>malvids</taxon>
        <taxon>Myrtales</taxon>
        <taxon>Lythraceae</taxon>
        <taxon>Punica</taxon>
    </lineage>
</organism>
<dbReference type="InterPro" id="IPR024788">
    <property type="entry name" value="Malectin-like_Carb-bd_dom"/>
</dbReference>
<evidence type="ECO:0000256" key="7">
    <source>
        <dbReference type="ARBA" id="ARBA00023136"/>
    </source>
</evidence>
<feature type="region of interest" description="Disordered" evidence="9">
    <location>
        <begin position="645"/>
        <end position="723"/>
    </location>
</feature>
<feature type="compositionally biased region" description="Low complexity" evidence="9">
    <location>
        <begin position="1646"/>
        <end position="1656"/>
    </location>
</feature>
<gene>
    <name evidence="13" type="primary">LOC116200111</name>
</gene>
<protein>
    <submittedName>
        <fullName evidence="13">Uncharacterized protein LOC116200111 isoform X1</fullName>
    </submittedName>
</protein>
<evidence type="ECO:0000259" key="11">
    <source>
        <dbReference type="Pfam" id="PF12819"/>
    </source>
</evidence>
<feature type="compositionally biased region" description="Polar residues" evidence="9">
    <location>
        <begin position="1892"/>
        <end position="1905"/>
    </location>
</feature>
<feature type="compositionally biased region" description="Basic and acidic residues" evidence="9">
    <location>
        <begin position="1563"/>
        <end position="1576"/>
    </location>
</feature>
<feature type="compositionally biased region" description="Basic and acidic residues" evidence="9">
    <location>
        <begin position="1183"/>
        <end position="1206"/>
    </location>
</feature>
<feature type="region of interest" description="Disordered" evidence="9">
    <location>
        <begin position="1178"/>
        <end position="1310"/>
    </location>
</feature>
<feature type="compositionally biased region" description="Polar residues" evidence="9">
    <location>
        <begin position="1626"/>
        <end position="1640"/>
    </location>
</feature>
<evidence type="ECO:0000256" key="6">
    <source>
        <dbReference type="ARBA" id="ARBA00022989"/>
    </source>
</evidence>
<feature type="compositionally biased region" description="Polar residues" evidence="9">
    <location>
        <begin position="941"/>
        <end position="953"/>
    </location>
</feature>
<feature type="region of interest" description="Disordered" evidence="9">
    <location>
        <begin position="1552"/>
        <end position="1578"/>
    </location>
</feature>
<evidence type="ECO:0000256" key="5">
    <source>
        <dbReference type="ARBA" id="ARBA00022737"/>
    </source>
</evidence>
<proteinExistence type="predicted"/>
<dbReference type="Pfam" id="PF12799">
    <property type="entry name" value="LRR_4"/>
    <property type="match status" value="1"/>
</dbReference>
<feature type="compositionally biased region" description="Basic and acidic residues" evidence="9">
    <location>
        <begin position="1955"/>
        <end position="1965"/>
    </location>
</feature>
<keyword evidence="5" id="KW-0677">Repeat</keyword>
<keyword evidence="12" id="KW-1185">Reference proteome</keyword>
<feature type="compositionally biased region" description="Basic and acidic residues" evidence="9">
    <location>
        <begin position="593"/>
        <end position="610"/>
    </location>
</feature>
<feature type="compositionally biased region" description="Basic residues" evidence="9">
    <location>
        <begin position="998"/>
        <end position="1007"/>
    </location>
</feature>
<dbReference type="Gene3D" id="2.60.120.430">
    <property type="entry name" value="Galactose-binding lectin"/>
    <property type="match status" value="1"/>
</dbReference>
<feature type="compositionally biased region" description="Low complexity" evidence="9">
    <location>
        <begin position="838"/>
        <end position="847"/>
    </location>
</feature>
<feature type="compositionally biased region" description="Basic and acidic residues" evidence="9">
    <location>
        <begin position="1760"/>
        <end position="1770"/>
    </location>
</feature>
<feature type="compositionally biased region" description="Polar residues" evidence="9">
    <location>
        <begin position="1287"/>
        <end position="1306"/>
    </location>
</feature>
<evidence type="ECO:0000256" key="3">
    <source>
        <dbReference type="ARBA" id="ARBA00022692"/>
    </source>
</evidence>